<dbReference type="AlphaFoldDB" id="A0AAU7DR73"/>
<dbReference type="Pfam" id="PF00072">
    <property type="entry name" value="Response_reg"/>
    <property type="match status" value="1"/>
</dbReference>
<evidence type="ECO:0000259" key="3">
    <source>
        <dbReference type="PROSITE" id="PS50110"/>
    </source>
</evidence>
<dbReference type="SUPFAM" id="SSF52172">
    <property type="entry name" value="CheY-like"/>
    <property type="match status" value="1"/>
</dbReference>
<accession>A0AAU7DR73</accession>
<dbReference type="PANTHER" id="PTHR44591:SF3">
    <property type="entry name" value="RESPONSE REGULATORY DOMAIN-CONTAINING PROTEIN"/>
    <property type="match status" value="1"/>
</dbReference>
<dbReference type="InterPro" id="IPR001789">
    <property type="entry name" value="Sig_transdc_resp-reg_receiver"/>
</dbReference>
<dbReference type="Gene3D" id="3.40.50.2300">
    <property type="match status" value="1"/>
</dbReference>
<evidence type="ECO:0000256" key="1">
    <source>
        <dbReference type="ARBA" id="ARBA00022553"/>
    </source>
</evidence>
<comment type="caution">
    <text evidence="2">Lacks conserved residue(s) required for the propagation of feature annotation.</text>
</comment>
<dbReference type="PANTHER" id="PTHR44591">
    <property type="entry name" value="STRESS RESPONSE REGULATOR PROTEIN 1"/>
    <property type="match status" value="1"/>
</dbReference>
<name>A0AAU7DR73_9BACT</name>
<dbReference type="SMART" id="SM00448">
    <property type="entry name" value="REC"/>
    <property type="match status" value="1"/>
</dbReference>
<dbReference type="InterPro" id="IPR050595">
    <property type="entry name" value="Bact_response_regulator"/>
</dbReference>
<proteinExistence type="predicted"/>
<evidence type="ECO:0000313" key="4">
    <source>
        <dbReference type="EMBL" id="XBH20170.1"/>
    </source>
</evidence>
<keyword evidence="1" id="KW-0597">Phosphoprotein</keyword>
<dbReference type="CDD" id="cd00156">
    <property type="entry name" value="REC"/>
    <property type="match status" value="1"/>
</dbReference>
<dbReference type="GO" id="GO:0000160">
    <property type="term" value="P:phosphorelay signal transduction system"/>
    <property type="evidence" value="ECO:0007669"/>
    <property type="project" value="InterPro"/>
</dbReference>
<dbReference type="InterPro" id="IPR011006">
    <property type="entry name" value="CheY-like_superfamily"/>
</dbReference>
<organism evidence="4">
    <name type="scientific">Telmatobacter sp. DSM 110680</name>
    <dbReference type="NCBI Taxonomy" id="3036704"/>
    <lineage>
        <taxon>Bacteria</taxon>
        <taxon>Pseudomonadati</taxon>
        <taxon>Acidobacteriota</taxon>
        <taxon>Terriglobia</taxon>
        <taxon>Terriglobales</taxon>
        <taxon>Acidobacteriaceae</taxon>
        <taxon>Telmatobacter</taxon>
    </lineage>
</organism>
<sequence>MEEDIAVAHTVAMVLKTDGFEATVAYSGETGVELARNREFEYLVTGVVMPQMNGIEAAIEIRKLLPKCKVLLVSGDNDGGALHQEAVSRGYQFEILATPFAQSGLLSALPLLHNASLTSPEAIFSLLSEPSVRRASRNFQSICEPQFPDDFAQHDDRIEIRTMQHSRLSS</sequence>
<dbReference type="PROSITE" id="PS50110">
    <property type="entry name" value="RESPONSE_REGULATORY"/>
    <property type="match status" value="1"/>
</dbReference>
<gene>
    <name evidence="4" type="ORF">P8935_24195</name>
</gene>
<dbReference type="EMBL" id="CP121196">
    <property type="protein sequence ID" value="XBH20170.1"/>
    <property type="molecule type" value="Genomic_DNA"/>
</dbReference>
<feature type="domain" description="Response regulatory" evidence="3">
    <location>
        <begin position="1"/>
        <end position="113"/>
    </location>
</feature>
<evidence type="ECO:0000256" key="2">
    <source>
        <dbReference type="PROSITE-ProRule" id="PRU00169"/>
    </source>
</evidence>
<protein>
    <submittedName>
        <fullName evidence="4">Response regulator</fullName>
    </submittedName>
</protein>
<reference evidence="4" key="1">
    <citation type="submission" date="2023-03" db="EMBL/GenBank/DDBJ databases">
        <title>Edaphobacter sp.</title>
        <authorList>
            <person name="Huber K.J."/>
            <person name="Papendorf J."/>
            <person name="Pilke C."/>
            <person name="Bunk B."/>
            <person name="Sproeer C."/>
            <person name="Pester M."/>
        </authorList>
    </citation>
    <scope>NUCLEOTIDE SEQUENCE</scope>
    <source>
        <strain evidence="4">DSM 110680</strain>
    </source>
</reference>